<sequence>MEEREWCDRVREAMEREVAGDSFDGAPTRWLPVMQKKKTKQICYTTGFRRNNQKRERVKRLSEKVVEESSVMEQVDYDRDKKEERSWNMMSYILTNTYGLSGVNLLQASRCCFH</sequence>
<accession>A0A0S3T5K6</accession>
<reference evidence="1 2" key="1">
    <citation type="journal article" date="2015" name="Sci. Rep.">
        <title>The power of single molecule real-time sequencing technology in the de novo assembly of a eukaryotic genome.</title>
        <authorList>
            <person name="Sakai H."/>
            <person name="Naito K."/>
            <person name="Ogiso-Tanaka E."/>
            <person name="Takahashi Y."/>
            <person name="Iseki K."/>
            <person name="Muto C."/>
            <person name="Satou K."/>
            <person name="Teruya K."/>
            <person name="Shiroma A."/>
            <person name="Shimoji M."/>
            <person name="Hirano T."/>
            <person name="Itoh T."/>
            <person name="Kaga A."/>
            <person name="Tomooka N."/>
        </authorList>
    </citation>
    <scope>NUCLEOTIDE SEQUENCE [LARGE SCALE GENOMIC DNA]</scope>
    <source>
        <strain evidence="2">cv. Shumari</strain>
    </source>
</reference>
<protein>
    <submittedName>
        <fullName evidence="1">Uncharacterized protein</fullName>
    </submittedName>
</protein>
<name>A0A0S3T5K6_PHAAN</name>
<organism evidence="1 2">
    <name type="scientific">Vigna angularis var. angularis</name>
    <dbReference type="NCBI Taxonomy" id="157739"/>
    <lineage>
        <taxon>Eukaryota</taxon>
        <taxon>Viridiplantae</taxon>
        <taxon>Streptophyta</taxon>
        <taxon>Embryophyta</taxon>
        <taxon>Tracheophyta</taxon>
        <taxon>Spermatophyta</taxon>
        <taxon>Magnoliopsida</taxon>
        <taxon>eudicotyledons</taxon>
        <taxon>Gunneridae</taxon>
        <taxon>Pentapetalae</taxon>
        <taxon>rosids</taxon>
        <taxon>fabids</taxon>
        <taxon>Fabales</taxon>
        <taxon>Fabaceae</taxon>
        <taxon>Papilionoideae</taxon>
        <taxon>50 kb inversion clade</taxon>
        <taxon>NPAAA clade</taxon>
        <taxon>indigoferoid/millettioid clade</taxon>
        <taxon>Phaseoleae</taxon>
        <taxon>Vigna</taxon>
    </lineage>
</organism>
<evidence type="ECO:0000313" key="2">
    <source>
        <dbReference type="Proteomes" id="UP000291084"/>
    </source>
</evidence>
<keyword evidence="2" id="KW-1185">Reference proteome</keyword>
<dbReference type="EMBL" id="AP015043">
    <property type="protein sequence ID" value="BAU00510.1"/>
    <property type="molecule type" value="Genomic_DNA"/>
</dbReference>
<gene>
    <name evidence="1" type="primary">Vigan.10G211200</name>
    <name evidence="1" type="ORF">VIGAN_10211200</name>
</gene>
<dbReference type="AlphaFoldDB" id="A0A0S3T5K6"/>
<evidence type="ECO:0000313" key="1">
    <source>
        <dbReference type="EMBL" id="BAU00510.1"/>
    </source>
</evidence>
<dbReference type="Proteomes" id="UP000291084">
    <property type="component" value="Chromosome 10"/>
</dbReference>
<proteinExistence type="predicted"/>